<proteinExistence type="predicted"/>
<evidence type="ECO:0000256" key="1">
    <source>
        <dbReference type="SAM" id="MobiDB-lite"/>
    </source>
</evidence>
<evidence type="ECO:0000313" key="2">
    <source>
        <dbReference type="EMBL" id="GKU92096.1"/>
    </source>
</evidence>
<reference evidence="2 3" key="1">
    <citation type="journal article" date="2021" name="Commun. Biol.">
        <title>The genome of Shorea leprosula (Dipterocarpaceae) highlights the ecological relevance of drought in aseasonal tropical rainforests.</title>
        <authorList>
            <person name="Ng K.K.S."/>
            <person name="Kobayashi M.J."/>
            <person name="Fawcett J.A."/>
            <person name="Hatakeyama M."/>
            <person name="Paape T."/>
            <person name="Ng C.H."/>
            <person name="Ang C.C."/>
            <person name="Tnah L.H."/>
            <person name="Lee C.T."/>
            <person name="Nishiyama T."/>
            <person name="Sese J."/>
            <person name="O'Brien M.J."/>
            <person name="Copetti D."/>
            <person name="Mohd Noor M.I."/>
            <person name="Ong R.C."/>
            <person name="Putra M."/>
            <person name="Sireger I.Z."/>
            <person name="Indrioko S."/>
            <person name="Kosugi Y."/>
            <person name="Izuno A."/>
            <person name="Isagi Y."/>
            <person name="Lee S.L."/>
            <person name="Shimizu K.K."/>
        </authorList>
    </citation>
    <scope>NUCLEOTIDE SEQUENCE [LARGE SCALE GENOMIC DNA]</scope>
    <source>
        <strain evidence="2">214</strain>
    </source>
</reference>
<accession>A0AAV5HXQ1</accession>
<feature type="compositionally biased region" description="Polar residues" evidence="1">
    <location>
        <begin position="73"/>
        <end position="83"/>
    </location>
</feature>
<dbReference type="AlphaFoldDB" id="A0AAV5HXQ1"/>
<feature type="region of interest" description="Disordered" evidence="1">
    <location>
        <begin position="73"/>
        <end position="97"/>
    </location>
</feature>
<dbReference type="EMBL" id="BPVZ01000005">
    <property type="protein sequence ID" value="GKU92096.1"/>
    <property type="molecule type" value="Genomic_DNA"/>
</dbReference>
<protein>
    <submittedName>
        <fullName evidence="2">Uncharacterized protein</fullName>
    </submittedName>
</protein>
<comment type="caution">
    <text evidence="2">The sequence shown here is derived from an EMBL/GenBank/DDBJ whole genome shotgun (WGS) entry which is preliminary data.</text>
</comment>
<evidence type="ECO:0000313" key="3">
    <source>
        <dbReference type="Proteomes" id="UP001054252"/>
    </source>
</evidence>
<sequence>MLFAPWGSKEKAVRRTTANILKYKCYWCHHLVTPCFAKDVQQEDQCAVQADFLPPLDLQCSFSRESFCNNSPFPQEQPATSGHSALLCEPPKFRRLD</sequence>
<organism evidence="2 3">
    <name type="scientific">Rubroshorea leprosula</name>
    <dbReference type="NCBI Taxonomy" id="152421"/>
    <lineage>
        <taxon>Eukaryota</taxon>
        <taxon>Viridiplantae</taxon>
        <taxon>Streptophyta</taxon>
        <taxon>Embryophyta</taxon>
        <taxon>Tracheophyta</taxon>
        <taxon>Spermatophyta</taxon>
        <taxon>Magnoliopsida</taxon>
        <taxon>eudicotyledons</taxon>
        <taxon>Gunneridae</taxon>
        <taxon>Pentapetalae</taxon>
        <taxon>rosids</taxon>
        <taxon>malvids</taxon>
        <taxon>Malvales</taxon>
        <taxon>Dipterocarpaceae</taxon>
        <taxon>Rubroshorea</taxon>
    </lineage>
</organism>
<name>A0AAV5HXQ1_9ROSI</name>
<dbReference type="Proteomes" id="UP001054252">
    <property type="component" value="Unassembled WGS sequence"/>
</dbReference>
<keyword evidence="3" id="KW-1185">Reference proteome</keyword>
<gene>
    <name evidence="2" type="ORF">SLEP1_g5870</name>
</gene>